<comment type="caution">
    <text evidence="1">The sequence shown here is derived from an EMBL/GenBank/DDBJ whole genome shotgun (WGS) entry which is preliminary data.</text>
</comment>
<dbReference type="Proteomes" id="UP000095247">
    <property type="component" value="Unassembled WGS sequence"/>
</dbReference>
<dbReference type="EMBL" id="MDCO01000001">
    <property type="protein sequence ID" value="OEJ15994.1"/>
    <property type="molecule type" value="Genomic_DNA"/>
</dbReference>
<protein>
    <submittedName>
        <fullName evidence="1">Chemotaxis protein</fullName>
    </submittedName>
</protein>
<gene>
    <name evidence="1" type="ORF">BFL38_11090</name>
</gene>
<evidence type="ECO:0000313" key="1">
    <source>
        <dbReference type="EMBL" id="OEJ15994.1"/>
    </source>
</evidence>
<name>A0A1E5NIP3_9SPIR</name>
<dbReference type="SUPFAM" id="SSF58104">
    <property type="entry name" value="Methyl-accepting chemotaxis protein (MCP) signaling domain"/>
    <property type="match status" value="1"/>
</dbReference>
<reference evidence="1 2" key="1">
    <citation type="submission" date="2016-08" db="EMBL/GenBank/DDBJ databases">
        <title>Characterization and recognition of Brachyspira hampsonii sp. nov., a novel intestinal spirochete that is pathogenic to pigs.</title>
        <authorList>
            <person name="Mirajkar N."/>
            <person name="La T."/>
            <person name="Phillips N."/>
            <person name="Hampson D."/>
            <person name="Gebhart C."/>
        </authorList>
    </citation>
    <scope>NUCLEOTIDE SEQUENCE [LARGE SCALE GENOMIC DNA]</scope>
    <source>
        <strain evidence="1 2">P280/1</strain>
    </source>
</reference>
<sequence length="643" mass="73962">MAATSIIDNNIKQDILDYSAILETTVKDINSFLEEVGRVYSFIGEKFPMIEQEMKNENEKANNLLSYFTNKEKGEKNFSNDLDENQEDFFRSFDRMQNFISQDNELSDSLVEDVGKTSNIMDSIEQIRMLADQIKVYSLNAIIISSKYGAGGKAFGEISKNIIKMSETSNEQADQMNRIGKELFVRFESFKTEILKTNELQRQNFTIMKEQLDKEHNNMVNSFAVFSNVISDIISRVDNTYDFIFEVMMVLPREDIVRQQTEHIVESINSIVYENRNFIDYYGSQVETMDAEDLEKTENQTLEHRLLDLLTFDDVVLTLIIENFKSIHEEIDLTNSDIYKSLKGLKDALTDITSDRTTIVEYMIGGETGKSEFPFTVSESLFNEYMGFIKLYLENFKLFLTNKYRISDSNIAIIDSIEELESMFLETKNIAKTFNSINFLAKIELEKNSNIFNNSKTFSIESVESIATNITETVDGCLEQFHNIKSAIFSSINKFKSNINQQSSEHSFIESMTESVSKRLDESKYIINNNIKRLDSYADELFGLIDKTLIDLSSLSTLLTKINEIIEIFNSMRNVIRNKKNEYYQSLGIDNWKIESDKYLDIVNSYTIKKERAIANSILSGEDAPNVDISIDVGADSGDFTMF</sequence>
<proteinExistence type="predicted"/>
<organism evidence="1 2">
    <name type="scientific">Brachyspira hampsonii</name>
    <dbReference type="NCBI Taxonomy" id="1287055"/>
    <lineage>
        <taxon>Bacteria</taxon>
        <taxon>Pseudomonadati</taxon>
        <taxon>Spirochaetota</taxon>
        <taxon>Spirochaetia</taxon>
        <taxon>Brachyspirales</taxon>
        <taxon>Brachyspiraceae</taxon>
        <taxon>Brachyspira</taxon>
    </lineage>
</organism>
<dbReference type="RefSeq" id="WP_069725464.1">
    <property type="nucleotide sequence ID" value="NZ_MDCO01000001.1"/>
</dbReference>
<dbReference type="AlphaFoldDB" id="A0A1E5NIP3"/>
<accession>A0A1E5NIP3</accession>
<dbReference type="Gene3D" id="1.10.287.950">
    <property type="entry name" value="Methyl-accepting chemotaxis protein"/>
    <property type="match status" value="1"/>
</dbReference>
<evidence type="ECO:0000313" key="2">
    <source>
        <dbReference type="Proteomes" id="UP000095247"/>
    </source>
</evidence>